<reference evidence="2 3" key="1">
    <citation type="submission" date="2013-11" db="EMBL/GenBank/DDBJ databases">
        <title>The Damaraland mole rat (Fukomys damarensis) genome and evolution of African mole rats.</title>
        <authorList>
            <person name="Gladyshev V.N."/>
            <person name="Fang X."/>
        </authorList>
    </citation>
    <scope>NUCLEOTIDE SEQUENCE [LARGE SCALE GENOMIC DNA]</scope>
    <source>
        <tissue evidence="2">Liver</tissue>
    </source>
</reference>
<feature type="compositionally biased region" description="Pro residues" evidence="1">
    <location>
        <begin position="220"/>
        <end position="229"/>
    </location>
</feature>
<feature type="compositionally biased region" description="Basic and acidic residues" evidence="1">
    <location>
        <begin position="202"/>
        <end position="219"/>
    </location>
</feature>
<feature type="region of interest" description="Disordered" evidence="1">
    <location>
        <begin position="168"/>
        <end position="229"/>
    </location>
</feature>
<keyword evidence="3" id="KW-1185">Reference proteome</keyword>
<sequence length="229" mass="24546">MATAQGGSRPVQTQEVGPGGQAHGPAGGTCQWLTLVGQRFTRGRLRRLRHLVHRKNALPGVVERDNGGSVDSRVTAEKGLAHSEVVGEGIAFLTEAMARTSSPKPASGTSRRVYKMKSLMICSNTVQGASKSHTARIAPTAKLYSLSSTTLLWTEGCVLSDLQAEASSLQSGRTVDWPGSGRSREEMRSPPRGTPRSQQLGRGRECPRHPADHADHADPGRPPPRCFSH</sequence>
<name>A0A091DYH9_FUKDA</name>
<gene>
    <name evidence="2" type="ORF">H920_02506</name>
</gene>
<evidence type="ECO:0000313" key="2">
    <source>
        <dbReference type="EMBL" id="KFO36132.1"/>
    </source>
</evidence>
<evidence type="ECO:0000313" key="3">
    <source>
        <dbReference type="Proteomes" id="UP000028990"/>
    </source>
</evidence>
<dbReference type="Proteomes" id="UP000028990">
    <property type="component" value="Unassembled WGS sequence"/>
</dbReference>
<dbReference type="AlphaFoldDB" id="A0A091DYH9"/>
<feature type="region of interest" description="Disordered" evidence="1">
    <location>
        <begin position="1"/>
        <end position="26"/>
    </location>
</feature>
<dbReference type="EMBL" id="KN121538">
    <property type="protein sequence ID" value="KFO36132.1"/>
    <property type="molecule type" value="Genomic_DNA"/>
</dbReference>
<organism evidence="2 3">
    <name type="scientific">Fukomys damarensis</name>
    <name type="common">Damaraland mole rat</name>
    <name type="synonym">Cryptomys damarensis</name>
    <dbReference type="NCBI Taxonomy" id="885580"/>
    <lineage>
        <taxon>Eukaryota</taxon>
        <taxon>Metazoa</taxon>
        <taxon>Chordata</taxon>
        <taxon>Craniata</taxon>
        <taxon>Vertebrata</taxon>
        <taxon>Euteleostomi</taxon>
        <taxon>Mammalia</taxon>
        <taxon>Eutheria</taxon>
        <taxon>Euarchontoglires</taxon>
        <taxon>Glires</taxon>
        <taxon>Rodentia</taxon>
        <taxon>Hystricomorpha</taxon>
        <taxon>Bathyergidae</taxon>
        <taxon>Fukomys</taxon>
    </lineage>
</organism>
<accession>A0A091DYH9</accession>
<proteinExistence type="predicted"/>
<protein>
    <submittedName>
        <fullName evidence="2">Uncharacterized protein</fullName>
    </submittedName>
</protein>
<feature type="compositionally biased region" description="Gly residues" evidence="1">
    <location>
        <begin position="17"/>
        <end position="26"/>
    </location>
</feature>
<evidence type="ECO:0000256" key="1">
    <source>
        <dbReference type="SAM" id="MobiDB-lite"/>
    </source>
</evidence>